<protein>
    <submittedName>
        <fullName evidence="1">Uncharacterized protein</fullName>
    </submittedName>
</protein>
<dbReference type="Proteomes" id="UP000325690">
    <property type="component" value="Unassembled WGS sequence"/>
</dbReference>
<evidence type="ECO:0000313" key="2">
    <source>
        <dbReference type="Proteomes" id="UP000325690"/>
    </source>
</evidence>
<name>A0A5N5V3W2_MYCPH</name>
<keyword evidence="2" id="KW-1185">Reference proteome</keyword>
<sequence>MRGDIHHGIRCRADRQITVGRGFGAAVDHRRHVQLAGDLAGLRGDAFVTPARQAGDVGAQAGVEVAAMLHGQAG</sequence>
<organism evidence="1 2">
    <name type="scientific">Mycolicibacterium phlei DSM 43239 = CCUG 21000</name>
    <dbReference type="NCBI Taxonomy" id="1226750"/>
    <lineage>
        <taxon>Bacteria</taxon>
        <taxon>Bacillati</taxon>
        <taxon>Actinomycetota</taxon>
        <taxon>Actinomycetes</taxon>
        <taxon>Mycobacteriales</taxon>
        <taxon>Mycobacteriaceae</taxon>
        <taxon>Mycolicibacterium</taxon>
    </lineage>
</organism>
<accession>A0A5N5V3W2</accession>
<dbReference type="EMBL" id="ANBP01000018">
    <property type="protein sequence ID" value="KAB7755179.1"/>
    <property type="molecule type" value="Genomic_DNA"/>
</dbReference>
<gene>
    <name evidence="1" type="ORF">MPHL21000_13945</name>
</gene>
<proteinExistence type="predicted"/>
<dbReference type="AlphaFoldDB" id="A0A5N5V3W2"/>
<comment type="caution">
    <text evidence="1">The sequence shown here is derived from an EMBL/GenBank/DDBJ whole genome shotgun (WGS) entry which is preliminary data.</text>
</comment>
<evidence type="ECO:0000313" key="1">
    <source>
        <dbReference type="EMBL" id="KAB7755179.1"/>
    </source>
</evidence>
<reference evidence="1 2" key="1">
    <citation type="submission" date="2012-10" db="EMBL/GenBank/DDBJ databases">
        <title>The draft sequence of the Mycobacterium pheli genome.</title>
        <authorList>
            <person name="Pettersson B.M.F."/>
            <person name="Das S."/>
            <person name="Dasgupta S."/>
            <person name="Bhattacharya A."/>
            <person name="Kirsebom L.A."/>
        </authorList>
    </citation>
    <scope>NUCLEOTIDE SEQUENCE [LARGE SCALE GENOMIC DNA]</scope>
    <source>
        <strain evidence="1 2">CCUG 21000</strain>
    </source>
</reference>